<dbReference type="Proteomes" id="UP001590950">
    <property type="component" value="Unassembled WGS sequence"/>
</dbReference>
<proteinExistence type="predicted"/>
<keyword evidence="3" id="KW-1185">Reference proteome</keyword>
<accession>A0ABR4AF53</accession>
<comment type="caution">
    <text evidence="2">The sequence shown here is derived from an EMBL/GenBank/DDBJ whole genome shotgun (WGS) entry which is preliminary data.</text>
</comment>
<evidence type="ECO:0000256" key="1">
    <source>
        <dbReference type="SAM" id="MobiDB-lite"/>
    </source>
</evidence>
<reference evidence="2 3" key="1">
    <citation type="submission" date="2024-09" db="EMBL/GenBank/DDBJ databases">
        <title>Rethinking Asexuality: The Enigmatic Case of Functional Sexual Genes in Lepraria (Stereocaulaceae).</title>
        <authorList>
            <person name="Doellman M."/>
            <person name="Sun Y."/>
            <person name="Barcenas-Pena A."/>
            <person name="Lumbsch H.T."/>
            <person name="Grewe F."/>
        </authorList>
    </citation>
    <scope>NUCLEOTIDE SEQUENCE [LARGE SCALE GENOMIC DNA]</scope>
    <source>
        <strain evidence="2 3">Mercado 3170</strain>
    </source>
</reference>
<evidence type="ECO:0000313" key="2">
    <source>
        <dbReference type="EMBL" id="KAL2044459.1"/>
    </source>
</evidence>
<evidence type="ECO:0000313" key="3">
    <source>
        <dbReference type="Proteomes" id="UP001590950"/>
    </source>
</evidence>
<feature type="region of interest" description="Disordered" evidence="1">
    <location>
        <begin position="1"/>
        <end position="21"/>
    </location>
</feature>
<gene>
    <name evidence="2" type="ORF">N7G274_003164</name>
</gene>
<organism evidence="2 3">
    <name type="scientific">Stereocaulon virgatum</name>
    <dbReference type="NCBI Taxonomy" id="373712"/>
    <lineage>
        <taxon>Eukaryota</taxon>
        <taxon>Fungi</taxon>
        <taxon>Dikarya</taxon>
        <taxon>Ascomycota</taxon>
        <taxon>Pezizomycotina</taxon>
        <taxon>Lecanoromycetes</taxon>
        <taxon>OSLEUM clade</taxon>
        <taxon>Lecanoromycetidae</taxon>
        <taxon>Lecanorales</taxon>
        <taxon>Lecanorineae</taxon>
        <taxon>Stereocaulaceae</taxon>
        <taxon>Stereocaulon</taxon>
    </lineage>
</organism>
<dbReference type="EMBL" id="JBEFKJ010000009">
    <property type="protein sequence ID" value="KAL2044459.1"/>
    <property type="molecule type" value="Genomic_DNA"/>
</dbReference>
<protein>
    <submittedName>
        <fullName evidence="2">Uncharacterized protein</fullName>
    </submittedName>
</protein>
<name>A0ABR4AF53_9LECA</name>
<sequence>MQPHDPKLVSKSTDPGPECLEKGLKNLLSKEAATAKAREDERRAYHRTTLIVTIASRMYGFEQSASDSLIRSRVSEFLDSTFEKGGVIPSRIQWEGEK</sequence>